<proteinExistence type="predicted"/>
<evidence type="ECO:0000313" key="2">
    <source>
        <dbReference type="EnsemblProtists" id="HpaP808720"/>
    </source>
</evidence>
<dbReference type="HOGENOM" id="CLU_2417899_0_0_1"/>
<feature type="region of interest" description="Disordered" evidence="1">
    <location>
        <begin position="1"/>
        <end position="22"/>
    </location>
</feature>
<dbReference type="VEuPathDB" id="FungiDB:HpaG808720"/>
<keyword evidence="3" id="KW-1185">Reference proteome</keyword>
<dbReference type="InParanoid" id="M4BQN1"/>
<evidence type="ECO:0000313" key="3">
    <source>
        <dbReference type="Proteomes" id="UP000011713"/>
    </source>
</evidence>
<dbReference type="AlphaFoldDB" id="M4BQN1"/>
<dbReference type="eggNOG" id="ENOG502QS2W">
    <property type="taxonomic scope" value="Eukaryota"/>
</dbReference>
<protein>
    <submittedName>
        <fullName evidence="2">Uncharacterized protein</fullName>
    </submittedName>
</protein>
<organism evidence="2 3">
    <name type="scientific">Hyaloperonospora arabidopsidis (strain Emoy2)</name>
    <name type="common">Downy mildew agent</name>
    <name type="synonym">Peronospora arabidopsidis</name>
    <dbReference type="NCBI Taxonomy" id="559515"/>
    <lineage>
        <taxon>Eukaryota</taxon>
        <taxon>Sar</taxon>
        <taxon>Stramenopiles</taxon>
        <taxon>Oomycota</taxon>
        <taxon>Peronosporomycetes</taxon>
        <taxon>Peronosporales</taxon>
        <taxon>Peronosporaceae</taxon>
        <taxon>Hyaloperonospora</taxon>
    </lineage>
</organism>
<sequence length="92" mass="10542">MALRYRSGDSVKTPFGPGSVRSDSKTHVEVVLASGAVLYSKRHEGDNAAARRERRRCAQLYFGLIFLLFDRKKRFVWQKGHASGRLWVWESS</sequence>
<dbReference type="Proteomes" id="UP000011713">
    <property type="component" value="Unassembled WGS sequence"/>
</dbReference>
<evidence type="ECO:0000256" key="1">
    <source>
        <dbReference type="SAM" id="MobiDB-lite"/>
    </source>
</evidence>
<reference evidence="3" key="1">
    <citation type="journal article" date="2010" name="Science">
        <title>Signatures of adaptation to obligate biotrophy in the Hyaloperonospora arabidopsidis genome.</title>
        <authorList>
            <person name="Baxter L."/>
            <person name="Tripathy S."/>
            <person name="Ishaque N."/>
            <person name="Boot N."/>
            <person name="Cabral A."/>
            <person name="Kemen E."/>
            <person name="Thines M."/>
            <person name="Ah-Fong A."/>
            <person name="Anderson R."/>
            <person name="Badejoko W."/>
            <person name="Bittner-Eddy P."/>
            <person name="Boore J.L."/>
            <person name="Chibucos M.C."/>
            <person name="Coates M."/>
            <person name="Dehal P."/>
            <person name="Delehaunty K."/>
            <person name="Dong S."/>
            <person name="Downton P."/>
            <person name="Dumas B."/>
            <person name="Fabro G."/>
            <person name="Fronick C."/>
            <person name="Fuerstenberg S.I."/>
            <person name="Fulton L."/>
            <person name="Gaulin E."/>
            <person name="Govers F."/>
            <person name="Hughes L."/>
            <person name="Humphray S."/>
            <person name="Jiang R.H."/>
            <person name="Judelson H."/>
            <person name="Kamoun S."/>
            <person name="Kyung K."/>
            <person name="Meijer H."/>
            <person name="Minx P."/>
            <person name="Morris P."/>
            <person name="Nelson J."/>
            <person name="Phuntumart V."/>
            <person name="Qutob D."/>
            <person name="Rehmany A."/>
            <person name="Rougon-Cardoso A."/>
            <person name="Ryden P."/>
            <person name="Torto-Alalibo T."/>
            <person name="Studholme D."/>
            <person name="Wang Y."/>
            <person name="Win J."/>
            <person name="Wood J."/>
            <person name="Clifton S.W."/>
            <person name="Rogers J."/>
            <person name="Van den Ackerveken G."/>
            <person name="Jones J.D."/>
            <person name="McDowell J.M."/>
            <person name="Beynon J."/>
            <person name="Tyler B.M."/>
        </authorList>
    </citation>
    <scope>NUCLEOTIDE SEQUENCE [LARGE SCALE GENOMIC DNA]</scope>
    <source>
        <strain evidence="3">Emoy2</strain>
    </source>
</reference>
<dbReference type="EMBL" id="JH598582">
    <property type="status" value="NOT_ANNOTATED_CDS"/>
    <property type="molecule type" value="Genomic_DNA"/>
</dbReference>
<reference evidence="2" key="2">
    <citation type="submission" date="2015-06" db="UniProtKB">
        <authorList>
            <consortium name="EnsemblProtists"/>
        </authorList>
    </citation>
    <scope>IDENTIFICATION</scope>
    <source>
        <strain evidence="2">Emoy2</strain>
    </source>
</reference>
<dbReference type="EnsemblProtists" id="HpaT808720">
    <property type="protein sequence ID" value="HpaP808720"/>
    <property type="gene ID" value="HpaG808720"/>
</dbReference>
<accession>M4BQN1</accession>
<name>M4BQN1_HYAAE</name>